<keyword evidence="2" id="KW-1185">Reference proteome</keyword>
<evidence type="ECO:0000313" key="2">
    <source>
        <dbReference type="Proteomes" id="UP001151760"/>
    </source>
</evidence>
<dbReference type="Proteomes" id="UP001151760">
    <property type="component" value="Unassembled WGS sequence"/>
</dbReference>
<proteinExistence type="predicted"/>
<protein>
    <submittedName>
        <fullName evidence="1">Uncharacterized protein</fullName>
    </submittedName>
</protein>
<name>A0ABQ5G1Z7_9ASTR</name>
<gene>
    <name evidence="1" type="ORF">Tco_1028436</name>
</gene>
<reference evidence="1" key="2">
    <citation type="submission" date="2022-01" db="EMBL/GenBank/DDBJ databases">
        <authorList>
            <person name="Yamashiro T."/>
            <person name="Shiraishi A."/>
            <person name="Satake H."/>
            <person name="Nakayama K."/>
        </authorList>
    </citation>
    <scope>NUCLEOTIDE SEQUENCE</scope>
</reference>
<organism evidence="1 2">
    <name type="scientific">Tanacetum coccineum</name>
    <dbReference type="NCBI Taxonomy" id="301880"/>
    <lineage>
        <taxon>Eukaryota</taxon>
        <taxon>Viridiplantae</taxon>
        <taxon>Streptophyta</taxon>
        <taxon>Embryophyta</taxon>
        <taxon>Tracheophyta</taxon>
        <taxon>Spermatophyta</taxon>
        <taxon>Magnoliopsida</taxon>
        <taxon>eudicotyledons</taxon>
        <taxon>Gunneridae</taxon>
        <taxon>Pentapetalae</taxon>
        <taxon>asterids</taxon>
        <taxon>campanulids</taxon>
        <taxon>Asterales</taxon>
        <taxon>Asteraceae</taxon>
        <taxon>Asteroideae</taxon>
        <taxon>Anthemideae</taxon>
        <taxon>Anthemidinae</taxon>
        <taxon>Tanacetum</taxon>
    </lineage>
</organism>
<reference evidence="1" key="1">
    <citation type="journal article" date="2022" name="Int. J. Mol. Sci.">
        <title>Draft Genome of Tanacetum Coccineum: Genomic Comparison of Closely Related Tanacetum-Family Plants.</title>
        <authorList>
            <person name="Yamashiro T."/>
            <person name="Shiraishi A."/>
            <person name="Nakayama K."/>
            <person name="Satake H."/>
        </authorList>
    </citation>
    <scope>NUCLEOTIDE SEQUENCE</scope>
</reference>
<comment type="caution">
    <text evidence="1">The sequence shown here is derived from an EMBL/GenBank/DDBJ whole genome shotgun (WGS) entry which is preliminary data.</text>
</comment>
<evidence type="ECO:0000313" key="1">
    <source>
        <dbReference type="EMBL" id="GJT69150.1"/>
    </source>
</evidence>
<sequence length="115" mass="12976">MSDEVGKIKVLRIFEIVEHDGGTCIYGVFVSVDTNDLLTNNEFLILHIGRKIISKDNGRNLLKGFLKVVKTSSIRVKTNVLIKEIGKLDKLSKRDVERMIVDDEFNREMVGGVSI</sequence>
<accession>A0ABQ5G1Z7</accession>
<dbReference type="EMBL" id="BQNB010017962">
    <property type="protein sequence ID" value="GJT69150.1"/>
    <property type="molecule type" value="Genomic_DNA"/>
</dbReference>